<evidence type="ECO:0000256" key="1">
    <source>
        <dbReference type="ARBA" id="ARBA00000085"/>
    </source>
</evidence>
<evidence type="ECO:0000256" key="9">
    <source>
        <dbReference type="SAM" id="Phobius"/>
    </source>
</evidence>
<feature type="domain" description="Histidine kinase" evidence="10">
    <location>
        <begin position="321"/>
        <end position="527"/>
    </location>
</feature>
<dbReference type="Pfam" id="PF00512">
    <property type="entry name" value="HisKA"/>
    <property type="match status" value="1"/>
</dbReference>
<dbReference type="InterPro" id="IPR004358">
    <property type="entry name" value="Sig_transdc_His_kin-like_C"/>
</dbReference>
<keyword evidence="5" id="KW-0547">Nucleotide-binding</keyword>
<evidence type="ECO:0000256" key="3">
    <source>
        <dbReference type="ARBA" id="ARBA00022553"/>
    </source>
</evidence>
<keyword evidence="9" id="KW-0472">Membrane</keyword>
<dbReference type="EC" id="2.7.13.3" evidence="2"/>
<dbReference type="InterPro" id="IPR003661">
    <property type="entry name" value="HisK_dim/P_dom"/>
</dbReference>
<evidence type="ECO:0000256" key="8">
    <source>
        <dbReference type="ARBA" id="ARBA00023012"/>
    </source>
</evidence>
<dbReference type="GO" id="GO:0005524">
    <property type="term" value="F:ATP binding"/>
    <property type="evidence" value="ECO:0007669"/>
    <property type="project" value="UniProtKB-KW"/>
</dbReference>
<dbReference type="Gene3D" id="3.30.565.10">
    <property type="entry name" value="Histidine kinase-like ATPase, C-terminal domain"/>
    <property type="match status" value="1"/>
</dbReference>
<dbReference type="PANTHER" id="PTHR43065:SF46">
    <property type="entry name" value="C4-DICARBOXYLATE TRANSPORT SENSOR PROTEIN DCTB"/>
    <property type="match status" value="1"/>
</dbReference>
<evidence type="ECO:0000256" key="2">
    <source>
        <dbReference type="ARBA" id="ARBA00012438"/>
    </source>
</evidence>
<comment type="catalytic activity">
    <reaction evidence="1">
        <text>ATP + protein L-histidine = ADP + protein N-phospho-L-histidine.</text>
        <dbReference type="EC" id="2.7.13.3"/>
    </reaction>
</comment>
<name>M1P5Q4_DESSD</name>
<dbReference type="Pfam" id="PF11845">
    <property type="entry name" value="Tll0287-like"/>
    <property type="match status" value="1"/>
</dbReference>
<dbReference type="InterPro" id="IPR005467">
    <property type="entry name" value="His_kinase_dom"/>
</dbReference>
<dbReference type="SMART" id="SM00388">
    <property type="entry name" value="HisKA"/>
    <property type="match status" value="1"/>
</dbReference>
<dbReference type="SUPFAM" id="SSF47384">
    <property type="entry name" value="Homodimeric domain of signal transducing histidine kinase"/>
    <property type="match status" value="1"/>
</dbReference>
<dbReference type="KEGG" id="dsf:UWK_02288"/>
<evidence type="ECO:0000313" key="11">
    <source>
        <dbReference type="EMBL" id="AGF78828.1"/>
    </source>
</evidence>
<dbReference type="Pfam" id="PF02518">
    <property type="entry name" value="HATPase_c"/>
    <property type="match status" value="1"/>
</dbReference>
<dbReference type="eggNOG" id="COG4191">
    <property type="taxonomic scope" value="Bacteria"/>
</dbReference>
<dbReference type="STRING" id="1167006.UWK_02288"/>
<dbReference type="PANTHER" id="PTHR43065">
    <property type="entry name" value="SENSOR HISTIDINE KINASE"/>
    <property type="match status" value="1"/>
</dbReference>
<evidence type="ECO:0000259" key="10">
    <source>
        <dbReference type="PROSITE" id="PS50109"/>
    </source>
</evidence>
<dbReference type="AlphaFoldDB" id="M1P5Q4"/>
<keyword evidence="3" id="KW-0597">Phosphoprotein</keyword>
<dbReference type="CDD" id="cd00082">
    <property type="entry name" value="HisKA"/>
    <property type="match status" value="1"/>
</dbReference>
<evidence type="ECO:0000313" key="12">
    <source>
        <dbReference type="Proteomes" id="UP000011721"/>
    </source>
</evidence>
<dbReference type="SMART" id="SM00387">
    <property type="entry name" value="HATPase_c"/>
    <property type="match status" value="1"/>
</dbReference>
<dbReference type="Proteomes" id="UP000011721">
    <property type="component" value="Chromosome"/>
</dbReference>
<evidence type="ECO:0000256" key="4">
    <source>
        <dbReference type="ARBA" id="ARBA00022679"/>
    </source>
</evidence>
<evidence type="ECO:0000256" key="5">
    <source>
        <dbReference type="ARBA" id="ARBA00022741"/>
    </source>
</evidence>
<gene>
    <name evidence="11" type="ordered locus">UWK_02288</name>
</gene>
<feature type="transmembrane region" description="Helical" evidence="9">
    <location>
        <begin position="20"/>
        <end position="41"/>
    </location>
</feature>
<dbReference type="HOGENOM" id="CLU_000445_114_64_7"/>
<dbReference type="InterPro" id="IPR003594">
    <property type="entry name" value="HATPase_dom"/>
</dbReference>
<evidence type="ECO:0000256" key="7">
    <source>
        <dbReference type="ARBA" id="ARBA00022840"/>
    </source>
</evidence>
<dbReference type="RefSeq" id="WP_015404516.1">
    <property type="nucleotide sequence ID" value="NC_020304.1"/>
</dbReference>
<dbReference type="InterPro" id="IPR021796">
    <property type="entry name" value="Tll0287-like_dom"/>
</dbReference>
<keyword evidence="9" id="KW-0812">Transmembrane</keyword>
<dbReference type="Gene3D" id="1.10.287.130">
    <property type="match status" value="1"/>
</dbReference>
<dbReference type="InterPro" id="IPR036890">
    <property type="entry name" value="HATPase_C_sf"/>
</dbReference>
<dbReference type="PROSITE" id="PS50109">
    <property type="entry name" value="HIS_KIN"/>
    <property type="match status" value="1"/>
</dbReference>
<dbReference type="Gene3D" id="6.10.340.10">
    <property type="match status" value="1"/>
</dbReference>
<dbReference type="InterPro" id="IPR036097">
    <property type="entry name" value="HisK_dim/P_sf"/>
</dbReference>
<feature type="transmembrane region" description="Helical" evidence="9">
    <location>
        <begin position="224"/>
        <end position="243"/>
    </location>
</feature>
<protein>
    <recommendedName>
        <fullName evidence="2">histidine kinase</fullName>
        <ecNumber evidence="2">2.7.13.3</ecNumber>
    </recommendedName>
</protein>
<dbReference type="SUPFAM" id="SSF55874">
    <property type="entry name" value="ATPase domain of HSP90 chaperone/DNA topoisomerase II/histidine kinase"/>
    <property type="match status" value="1"/>
</dbReference>
<proteinExistence type="predicted"/>
<dbReference type="EMBL" id="CP003985">
    <property type="protein sequence ID" value="AGF78828.1"/>
    <property type="molecule type" value="Genomic_DNA"/>
</dbReference>
<keyword evidence="4" id="KW-0808">Transferase</keyword>
<keyword evidence="6 11" id="KW-0418">Kinase</keyword>
<dbReference type="Gene3D" id="3.30.450.290">
    <property type="match status" value="1"/>
</dbReference>
<evidence type="ECO:0000256" key="6">
    <source>
        <dbReference type="ARBA" id="ARBA00022777"/>
    </source>
</evidence>
<keyword evidence="12" id="KW-1185">Reference proteome</keyword>
<dbReference type="GO" id="GO:0000155">
    <property type="term" value="F:phosphorelay sensor kinase activity"/>
    <property type="evidence" value="ECO:0007669"/>
    <property type="project" value="InterPro"/>
</dbReference>
<keyword evidence="8" id="KW-0902">Two-component regulatory system</keyword>
<keyword evidence="7" id="KW-0067">ATP-binding</keyword>
<keyword evidence="9" id="KW-1133">Transmembrane helix</keyword>
<dbReference type="PATRIC" id="fig|1167006.5.peg.2484"/>
<accession>M1P5Q4</accession>
<reference evidence="12" key="1">
    <citation type="journal article" date="2013" name="Stand. Genomic Sci.">
        <title>Complete genome sequence of Desulfocapsa sulfexigens, a marine deltaproteobacterium specialized in disproportionating inorganic sulfur compounds.</title>
        <authorList>
            <person name="Finster K.W."/>
            <person name="Kjeldsen K.U."/>
            <person name="Kube M."/>
            <person name="Reinhardt R."/>
            <person name="Mussmann M."/>
            <person name="Amann R."/>
            <person name="Schreiber L."/>
        </authorList>
    </citation>
    <scope>NUCLEOTIDE SEQUENCE [LARGE SCALE GENOMIC DNA]</scope>
    <source>
        <strain evidence="12">DSM 10523 / SB164P1</strain>
    </source>
</reference>
<organism evidence="11 12">
    <name type="scientific">Desulfocapsa sulfexigens (strain DSM 10523 / SB164P1)</name>
    <dbReference type="NCBI Taxonomy" id="1167006"/>
    <lineage>
        <taxon>Bacteria</taxon>
        <taxon>Pseudomonadati</taxon>
        <taxon>Thermodesulfobacteriota</taxon>
        <taxon>Desulfobulbia</taxon>
        <taxon>Desulfobulbales</taxon>
        <taxon>Desulfocapsaceae</taxon>
        <taxon>Desulfocapsa</taxon>
    </lineage>
</organism>
<dbReference type="PRINTS" id="PR00344">
    <property type="entry name" value="BCTRLSENSOR"/>
</dbReference>
<sequence length="533" mass="60376">MKSIISFRTLYLWMESKFSLRGKFIVAIGTIISVSYMVFLYRTSLVDNELIILQAQQQARMLYNQILITRQWVSEHNGLFVIRKDTVNKNPYLDLPSIRDQEGNEYVMRNPAMVTRELSEYSQDKGLGSFRVTSLHPVNPENGPDEFEKLCMINFDHGFLESIAIRDTPQGRVVRYMAPLETKDSCLGCHARHGYSQGDIRGALSITIPIAWADEKIQANNRSLFIIGFISFVLVSITLLIMFNTLVVSRLDRLSTAIKSFPETEPDQLMLPFGNDEIGHLSDHFSELCQRIVRYQKEIETTRQQTLFNEKMASMGILSAGIAHEVNNPLGGMLNLVKSMRENPEDFEMHERYLPLLHKGLKQIEHTMRQLLNFGRQEPLQLRKINVATLLGECLELLSYKLKGIVIHQENSIEQECYVDAEALKQIFVNLGLNAIQAMPDGGSLHIRSEMIEQQLRFTFTDTGTGIAEDILTHIFDPFFTTKDVGVGTGLGLSVTYTLVGKMKGTVAVTSEEGTGTTFTVTIPEYPQNTMEI</sequence>